<evidence type="ECO:0000256" key="5">
    <source>
        <dbReference type="SAM" id="MobiDB-lite"/>
    </source>
</evidence>
<evidence type="ECO:0000256" key="4">
    <source>
        <dbReference type="PROSITE-ProRule" id="PRU00091"/>
    </source>
</evidence>
<dbReference type="Gene3D" id="3.30.450.40">
    <property type="match status" value="1"/>
</dbReference>
<dbReference type="Gene3D" id="3.30.40.10">
    <property type="entry name" value="Zinc/RING finger domain, C3HC4 (zinc finger)"/>
    <property type="match status" value="1"/>
</dbReference>
<dbReference type="SUPFAM" id="SSF57903">
    <property type="entry name" value="FYVE/PHD zinc finger"/>
    <property type="match status" value="1"/>
</dbReference>
<dbReference type="PROSITE" id="PS50178">
    <property type="entry name" value="ZF_FYVE"/>
    <property type="match status" value="1"/>
</dbReference>
<dbReference type="SMART" id="SM00064">
    <property type="entry name" value="FYVE"/>
    <property type="match status" value="1"/>
</dbReference>
<dbReference type="PANTHER" id="PTHR43102:SF2">
    <property type="entry name" value="GAF DOMAIN-CONTAINING PROTEIN"/>
    <property type="match status" value="1"/>
</dbReference>
<dbReference type="Proteomes" id="UP001165121">
    <property type="component" value="Unassembled WGS sequence"/>
</dbReference>
<dbReference type="PANTHER" id="PTHR43102">
    <property type="entry name" value="SLR1143 PROTEIN"/>
    <property type="match status" value="1"/>
</dbReference>
<dbReference type="Pfam" id="PF01363">
    <property type="entry name" value="FYVE"/>
    <property type="match status" value="1"/>
</dbReference>
<dbReference type="GO" id="GO:0008270">
    <property type="term" value="F:zinc ion binding"/>
    <property type="evidence" value="ECO:0007669"/>
    <property type="project" value="UniProtKB-KW"/>
</dbReference>
<keyword evidence="1" id="KW-0479">Metal-binding</keyword>
<proteinExistence type="predicted"/>
<evidence type="ECO:0000256" key="2">
    <source>
        <dbReference type="ARBA" id="ARBA00022771"/>
    </source>
</evidence>
<evidence type="ECO:0000256" key="3">
    <source>
        <dbReference type="ARBA" id="ARBA00022833"/>
    </source>
</evidence>
<feature type="compositionally biased region" description="Polar residues" evidence="5">
    <location>
        <begin position="497"/>
        <end position="516"/>
    </location>
</feature>
<dbReference type="AlphaFoldDB" id="A0A9W7CME3"/>
<dbReference type="CDD" id="cd00065">
    <property type="entry name" value="FYVE_like_SF"/>
    <property type="match status" value="1"/>
</dbReference>
<organism evidence="7 8">
    <name type="scientific">Phytophthora fragariaefolia</name>
    <dbReference type="NCBI Taxonomy" id="1490495"/>
    <lineage>
        <taxon>Eukaryota</taxon>
        <taxon>Sar</taxon>
        <taxon>Stramenopiles</taxon>
        <taxon>Oomycota</taxon>
        <taxon>Peronosporomycetes</taxon>
        <taxon>Peronosporales</taxon>
        <taxon>Peronosporaceae</taxon>
        <taxon>Phytophthora</taxon>
    </lineage>
</organism>
<dbReference type="EMBL" id="BSXT01000906">
    <property type="protein sequence ID" value="GMF36020.1"/>
    <property type="molecule type" value="Genomic_DNA"/>
</dbReference>
<dbReference type="InterPro" id="IPR013083">
    <property type="entry name" value="Znf_RING/FYVE/PHD"/>
</dbReference>
<evidence type="ECO:0000256" key="1">
    <source>
        <dbReference type="ARBA" id="ARBA00022723"/>
    </source>
</evidence>
<gene>
    <name evidence="7" type="ORF">Pfra01_000970100</name>
</gene>
<dbReference type="SUPFAM" id="SSF55781">
    <property type="entry name" value="GAF domain-like"/>
    <property type="match status" value="1"/>
</dbReference>
<feature type="region of interest" description="Disordered" evidence="5">
    <location>
        <begin position="497"/>
        <end position="517"/>
    </location>
</feature>
<feature type="domain" description="FYVE-type" evidence="6">
    <location>
        <begin position="183"/>
        <end position="243"/>
    </location>
</feature>
<keyword evidence="3" id="KW-0862">Zinc</keyword>
<dbReference type="InterPro" id="IPR011011">
    <property type="entry name" value="Znf_FYVE_PHD"/>
</dbReference>
<protein>
    <submittedName>
        <fullName evidence="7">Unnamed protein product</fullName>
    </submittedName>
</protein>
<dbReference type="OrthoDB" id="303614at2759"/>
<evidence type="ECO:0000313" key="7">
    <source>
        <dbReference type="EMBL" id="GMF36020.1"/>
    </source>
</evidence>
<dbReference type="InterPro" id="IPR003018">
    <property type="entry name" value="GAF"/>
</dbReference>
<keyword evidence="8" id="KW-1185">Reference proteome</keyword>
<sequence>MQLQLRELFADAAVLFHKEQNESEALSIKWAAARARKSVASLGGHAGADLCLLEYAGVVSADAVDGVAAASPPRDARAAPVGVCVYESIEQAECPPLDDSHRLERANVSKCGFVFRPRADEGVVEATFVCSIRQPPGARSKRRWNRALLAHWAECVGGIDEAISRRRISKELTKRRVPTWVNDKDRACCHLCLKTFTNTRRKHHCRACGEIICRACSVYKSVDLQSVGLTTLRVCKACHDGTSSVAADREKEDANLKAAAAVAAAADGVANGVALPQGVDNAALRDAVEEYALALPGAQVSTVPDLVGIAWLQQLATRDQESKAMVNALMERLRIDTQQKDVGSSEEQVDIYDTLCDLAAQTLACKYAVVSLVDENRQWFKSAINVKESEVPRDFSFCEYPVRDQRPLVVMDTLRDPRFRTNPFVTGPLGVRFLAGAPLFTVDNECVGAVCVLDTAPRESLQESQIATMQNLAHLAMVMVQERREAQNKVARAMAASSQLVPSRQNSGQISSNAGSSDLVPLSSYAETAMVVQGRDRPKEDPVLKEQMIQLLQKASQVRDQVNQQTHKQQAGLQSSAE</sequence>
<dbReference type="InterPro" id="IPR017455">
    <property type="entry name" value="Znf_FYVE-rel"/>
</dbReference>
<feature type="region of interest" description="Disordered" evidence="5">
    <location>
        <begin position="555"/>
        <end position="578"/>
    </location>
</feature>
<dbReference type="InterPro" id="IPR029016">
    <property type="entry name" value="GAF-like_dom_sf"/>
</dbReference>
<reference evidence="7" key="1">
    <citation type="submission" date="2023-04" db="EMBL/GenBank/DDBJ databases">
        <title>Phytophthora fragariaefolia NBRC 109709.</title>
        <authorList>
            <person name="Ichikawa N."/>
            <person name="Sato H."/>
            <person name="Tonouchi N."/>
        </authorList>
    </citation>
    <scope>NUCLEOTIDE SEQUENCE</scope>
    <source>
        <strain evidence="7">NBRC 109709</strain>
    </source>
</reference>
<dbReference type="InterPro" id="IPR000306">
    <property type="entry name" value="Znf_FYVE"/>
</dbReference>
<dbReference type="SMART" id="SM00065">
    <property type="entry name" value="GAF"/>
    <property type="match status" value="1"/>
</dbReference>
<name>A0A9W7CME3_9STRA</name>
<comment type="caution">
    <text evidence="7">The sequence shown here is derived from an EMBL/GenBank/DDBJ whole genome shotgun (WGS) entry which is preliminary data.</text>
</comment>
<evidence type="ECO:0000313" key="8">
    <source>
        <dbReference type="Proteomes" id="UP001165121"/>
    </source>
</evidence>
<dbReference type="Pfam" id="PF01590">
    <property type="entry name" value="GAF"/>
    <property type="match status" value="1"/>
</dbReference>
<accession>A0A9W7CME3</accession>
<keyword evidence="2 4" id="KW-0863">Zinc-finger</keyword>
<evidence type="ECO:0000259" key="6">
    <source>
        <dbReference type="PROSITE" id="PS50178"/>
    </source>
</evidence>